<comment type="caution">
    <text evidence="8">The sequence shown here is derived from an EMBL/GenBank/DDBJ whole genome shotgun (WGS) entry which is preliminary data.</text>
</comment>
<evidence type="ECO:0000256" key="3">
    <source>
        <dbReference type="ARBA" id="ARBA00022722"/>
    </source>
</evidence>
<dbReference type="GO" id="GO:0003729">
    <property type="term" value="F:mRNA binding"/>
    <property type="evidence" value="ECO:0007669"/>
    <property type="project" value="InterPro"/>
</dbReference>
<evidence type="ECO:0000313" key="9">
    <source>
        <dbReference type="Proteomes" id="UP000034778"/>
    </source>
</evidence>
<organism evidence="8 9">
    <name type="scientific">Candidatus Woesebacteria bacterium GW2011_GWB1_33_22</name>
    <dbReference type="NCBI Taxonomy" id="1618566"/>
    <lineage>
        <taxon>Bacteria</taxon>
        <taxon>Candidatus Woeseibacteriota</taxon>
    </lineage>
</organism>
<evidence type="ECO:0000313" key="8">
    <source>
        <dbReference type="EMBL" id="KKP44293.1"/>
    </source>
</evidence>
<dbReference type="Pfam" id="PF07927">
    <property type="entry name" value="HicA_toxin"/>
    <property type="match status" value="1"/>
</dbReference>
<keyword evidence="3" id="KW-0540">Nuclease</keyword>
<reference evidence="8 9" key="1">
    <citation type="journal article" date="2015" name="Nature">
        <title>rRNA introns, odd ribosomes, and small enigmatic genomes across a large radiation of phyla.</title>
        <authorList>
            <person name="Brown C.T."/>
            <person name="Hug L.A."/>
            <person name="Thomas B.C."/>
            <person name="Sharon I."/>
            <person name="Castelle C.J."/>
            <person name="Singh A."/>
            <person name="Wilkins M.J."/>
            <person name="Williams K.H."/>
            <person name="Banfield J.F."/>
        </authorList>
    </citation>
    <scope>NUCLEOTIDE SEQUENCE [LARGE SCALE GENOMIC DNA]</scope>
</reference>
<evidence type="ECO:0000256" key="6">
    <source>
        <dbReference type="ARBA" id="ARBA00022884"/>
    </source>
</evidence>
<keyword evidence="2" id="KW-1277">Toxin-antitoxin system</keyword>
<evidence type="ECO:0000256" key="7">
    <source>
        <dbReference type="ARBA" id="ARBA00023016"/>
    </source>
</evidence>
<dbReference type="InterPro" id="IPR038570">
    <property type="entry name" value="HicA_sf"/>
</dbReference>
<dbReference type="GO" id="GO:0004519">
    <property type="term" value="F:endonuclease activity"/>
    <property type="evidence" value="ECO:0007669"/>
    <property type="project" value="UniProtKB-KW"/>
</dbReference>
<evidence type="ECO:0000256" key="1">
    <source>
        <dbReference type="ARBA" id="ARBA00006620"/>
    </source>
</evidence>
<dbReference type="EMBL" id="LBOW01000009">
    <property type="protein sequence ID" value="KKP44293.1"/>
    <property type="molecule type" value="Genomic_DNA"/>
</dbReference>
<dbReference type="InterPro" id="IPR012933">
    <property type="entry name" value="HicA_mRNA_interferase"/>
</dbReference>
<dbReference type="Gene3D" id="3.30.920.30">
    <property type="entry name" value="Hypothetical protein"/>
    <property type="match status" value="1"/>
</dbReference>
<dbReference type="STRING" id="1618566.UR35_C0009G0004"/>
<gene>
    <name evidence="8" type="ORF">UR35_C0009G0004</name>
</gene>
<accession>A0A0F9ZJ93</accession>
<evidence type="ECO:0000256" key="5">
    <source>
        <dbReference type="ARBA" id="ARBA00022801"/>
    </source>
</evidence>
<dbReference type="GO" id="GO:0016787">
    <property type="term" value="F:hydrolase activity"/>
    <property type="evidence" value="ECO:0007669"/>
    <property type="project" value="UniProtKB-KW"/>
</dbReference>
<evidence type="ECO:0008006" key="10">
    <source>
        <dbReference type="Google" id="ProtNLM"/>
    </source>
</evidence>
<keyword evidence="7" id="KW-0346">Stress response</keyword>
<dbReference type="AlphaFoldDB" id="A0A0F9ZJ93"/>
<keyword evidence="6" id="KW-0694">RNA-binding</keyword>
<keyword evidence="4" id="KW-0255">Endonuclease</keyword>
<protein>
    <recommendedName>
        <fullName evidence="10">YcfA family protein</fullName>
    </recommendedName>
</protein>
<sequence length="68" mass="7538">MPKLPQISGWKIVKLLQKEGWILVSQKGSHVKLSKDLGLGKTLVIVPQHKVLKKGTLSNILKTSNLKI</sequence>
<comment type="similarity">
    <text evidence="1">Belongs to the HicA mRNA interferase family.</text>
</comment>
<evidence type="ECO:0000256" key="2">
    <source>
        <dbReference type="ARBA" id="ARBA00022649"/>
    </source>
</evidence>
<name>A0A0F9ZJ93_9BACT</name>
<keyword evidence="5" id="KW-0378">Hydrolase</keyword>
<evidence type="ECO:0000256" key="4">
    <source>
        <dbReference type="ARBA" id="ARBA00022759"/>
    </source>
</evidence>
<dbReference type="Proteomes" id="UP000034778">
    <property type="component" value="Unassembled WGS sequence"/>
</dbReference>
<proteinExistence type="inferred from homology"/>
<dbReference type="SUPFAM" id="SSF54786">
    <property type="entry name" value="YcfA/nrd intein domain"/>
    <property type="match status" value="1"/>
</dbReference>